<dbReference type="InParanoid" id="A0A1Y2EC70"/>
<dbReference type="Pfam" id="PF13432">
    <property type="entry name" value="TPR_16"/>
    <property type="match status" value="1"/>
</dbReference>
<protein>
    <recommendedName>
        <fullName evidence="6">TPR-like protein</fullName>
    </recommendedName>
</protein>
<evidence type="ECO:0008006" key="6">
    <source>
        <dbReference type="Google" id="ProtNLM"/>
    </source>
</evidence>
<keyword evidence="1 3" id="KW-0802">TPR repeat</keyword>
<evidence type="ECO:0000313" key="4">
    <source>
        <dbReference type="EMBL" id="ORY69170.1"/>
    </source>
</evidence>
<feature type="repeat" description="TPR" evidence="3">
    <location>
        <begin position="41"/>
        <end position="74"/>
    </location>
</feature>
<sequence length="201" mass="21789">MDPQTDAAQQALDKGTIALQNGELEEAKKLYQQSLEIKESSIAHYNLGVVHYQLSSLPSAILSFESSLRLTPPTVKAPEIPEDPTKPLPMLTPAQIVLADTHTNLGAAYILSTPPRPDKALEHLQQALMISPEDGEVCFNLAAVLEATGELEEAMIAFQRAEKLGIERAAINIRNLGAKLLGKKREEEEAEAAKTAAAEKK</sequence>
<dbReference type="SUPFAM" id="SSF48452">
    <property type="entry name" value="TPR-like"/>
    <property type="match status" value="1"/>
</dbReference>
<dbReference type="STRING" id="106004.A0A1Y2EC70"/>
<dbReference type="SMART" id="SM00028">
    <property type="entry name" value="TPR"/>
    <property type="match status" value="4"/>
</dbReference>
<dbReference type="Proteomes" id="UP000193467">
    <property type="component" value="Unassembled WGS sequence"/>
</dbReference>
<evidence type="ECO:0000256" key="1">
    <source>
        <dbReference type="ARBA" id="ARBA00022803"/>
    </source>
</evidence>
<accession>A0A1Y2EC70</accession>
<reference evidence="4 5" key="1">
    <citation type="submission" date="2016-07" db="EMBL/GenBank/DDBJ databases">
        <title>Pervasive Adenine N6-methylation of Active Genes in Fungi.</title>
        <authorList>
            <consortium name="DOE Joint Genome Institute"/>
            <person name="Mondo S.J."/>
            <person name="Dannebaum R.O."/>
            <person name="Kuo R.C."/>
            <person name="Labutti K."/>
            <person name="Haridas S."/>
            <person name="Kuo A."/>
            <person name="Salamov A."/>
            <person name="Ahrendt S.R."/>
            <person name="Lipzen A."/>
            <person name="Sullivan W."/>
            <person name="Andreopoulos W.B."/>
            <person name="Clum A."/>
            <person name="Lindquist E."/>
            <person name="Daum C."/>
            <person name="Ramamoorthy G.K."/>
            <person name="Gryganskyi A."/>
            <person name="Culley D."/>
            <person name="Magnuson J.K."/>
            <person name="James T.Y."/>
            <person name="O'Malley M.A."/>
            <person name="Stajich J.E."/>
            <person name="Spatafora J.W."/>
            <person name="Visel A."/>
            <person name="Grigoriev I.V."/>
        </authorList>
    </citation>
    <scope>NUCLEOTIDE SEQUENCE [LARGE SCALE GENOMIC DNA]</scope>
    <source>
        <strain evidence="4 5">62-1032</strain>
    </source>
</reference>
<proteinExistence type="inferred from homology"/>
<dbReference type="AlphaFoldDB" id="A0A1Y2EC70"/>
<dbReference type="PROSITE" id="PS50005">
    <property type="entry name" value="TPR"/>
    <property type="match status" value="1"/>
</dbReference>
<evidence type="ECO:0000256" key="2">
    <source>
        <dbReference type="ARBA" id="ARBA00038210"/>
    </source>
</evidence>
<dbReference type="InterPro" id="IPR011990">
    <property type="entry name" value="TPR-like_helical_dom_sf"/>
</dbReference>
<dbReference type="Gene3D" id="1.25.40.10">
    <property type="entry name" value="Tetratricopeptide repeat domain"/>
    <property type="match status" value="1"/>
</dbReference>
<organism evidence="4 5">
    <name type="scientific">Leucosporidium creatinivorum</name>
    <dbReference type="NCBI Taxonomy" id="106004"/>
    <lineage>
        <taxon>Eukaryota</taxon>
        <taxon>Fungi</taxon>
        <taxon>Dikarya</taxon>
        <taxon>Basidiomycota</taxon>
        <taxon>Pucciniomycotina</taxon>
        <taxon>Microbotryomycetes</taxon>
        <taxon>Leucosporidiales</taxon>
        <taxon>Leucosporidium</taxon>
    </lineage>
</organism>
<dbReference type="PANTHER" id="PTHR12558">
    <property type="entry name" value="CELL DIVISION CYCLE 16,23,27"/>
    <property type="match status" value="1"/>
</dbReference>
<dbReference type="InterPro" id="IPR019734">
    <property type="entry name" value="TPR_rpt"/>
</dbReference>
<dbReference type="PANTHER" id="PTHR12558:SF13">
    <property type="entry name" value="CELL DIVISION CYCLE PROTEIN 27 HOMOLOG"/>
    <property type="match status" value="1"/>
</dbReference>
<comment type="caution">
    <text evidence="4">The sequence shown here is derived from an EMBL/GenBank/DDBJ whole genome shotgun (WGS) entry which is preliminary data.</text>
</comment>
<dbReference type="EMBL" id="MCGR01000058">
    <property type="protein sequence ID" value="ORY69170.1"/>
    <property type="molecule type" value="Genomic_DNA"/>
</dbReference>
<dbReference type="OrthoDB" id="1926212at2759"/>
<keyword evidence="5" id="KW-1185">Reference proteome</keyword>
<name>A0A1Y2EC70_9BASI</name>
<evidence type="ECO:0000256" key="3">
    <source>
        <dbReference type="PROSITE-ProRule" id="PRU00339"/>
    </source>
</evidence>
<dbReference type="GO" id="GO:0005680">
    <property type="term" value="C:anaphase-promoting complex"/>
    <property type="evidence" value="ECO:0007669"/>
    <property type="project" value="UniProtKB-ARBA"/>
</dbReference>
<evidence type="ECO:0000313" key="5">
    <source>
        <dbReference type="Proteomes" id="UP000193467"/>
    </source>
</evidence>
<dbReference type="Pfam" id="PF14559">
    <property type="entry name" value="TPR_19"/>
    <property type="match status" value="1"/>
</dbReference>
<gene>
    <name evidence="4" type="ORF">BCR35DRAFT_308199</name>
</gene>
<comment type="similarity">
    <text evidence="2">Belongs to the APC3/CDC27 family.</text>
</comment>